<gene>
    <name evidence="3" type="ORF">TM448A00065_0054</name>
    <name evidence="4" type="ORF">TM448B00134_0053</name>
</gene>
<dbReference type="InterPro" id="IPR027417">
    <property type="entry name" value="P-loop_NTPase"/>
</dbReference>
<feature type="domain" description="Helicase ATP-binding" evidence="1">
    <location>
        <begin position="16"/>
        <end position="138"/>
    </location>
</feature>
<dbReference type="GO" id="GO:0005524">
    <property type="term" value="F:ATP binding"/>
    <property type="evidence" value="ECO:0007669"/>
    <property type="project" value="InterPro"/>
</dbReference>
<dbReference type="InterPro" id="IPR050742">
    <property type="entry name" value="Helicase_Restrict-Modif_Enz"/>
</dbReference>
<dbReference type="PROSITE" id="PS51192">
    <property type="entry name" value="HELICASE_ATP_BIND_1"/>
    <property type="match status" value="1"/>
</dbReference>
<reference evidence="3" key="1">
    <citation type="submission" date="2020-03" db="EMBL/GenBank/DDBJ databases">
        <title>The deep terrestrial virosphere.</title>
        <authorList>
            <person name="Holmfeldt K."/>
            <person name="Nilsson E."/>
            <person name="Simone D."/>
            <person name="Lopez-Fernandez M."/>
            <person name="Wu X."/>
            <person name="de Brujin I."/>
            <person name="Lundin D."/>
            <person name="Andersson A."/>
            <person name="Bertilsson S."/>
            <person name="Dopson M."/>
        </authorList>
    </citation>
    <scope>NUCLEOTIDE SEQUENCE</scope>
    <source>
        <strain evidence="3">TM448A00065</strain>
        <strain evidence="4">TM448B00134</strain>
    </source>
</reference>
<dbReference type="EMBL" id="MT144591">
    <property type="protein sequence ID" value="QJH93759.1"/>
    <property type="molecule type" value="Genomic_DNA"/>
</dbReference>
<name>A0A6H1Z8Z6_9ZZZZ</name>
<dbReference type="SMART" id="SM00490">
    <property type="entry name" value="HELICc"/>
    <property type="match status" value="1"/>
</dbReference>
<dbReference type="InterPro" id="IPR006935">
    <property type="entry name" value="Helicase/UvrB_N"/>
</dbReference>
<sequence length="449" mass="49850">MELRPYQRKAITEVQQAWSQGSRAVCLVAPTGSGKTVMGAALVIPDRTLWIVHRLELRDQAMARVPGARVETVQGLLASGERPDAELLILDECHHYAAIEWKTLAEHYSSARVLGLTATPQRRDGATLGDIFQHLVVAAQYSELTEAGYLVKCVTYRPDRQLGSNELAQDPIKAYQRWGEGGQGFAYVNRVTRAAELAADFTEAGIPADYIVGDMPTMDRADSWQAFLAGGTKMLTNVYVLTEGVDHPPASVCLLARGCQHYSTYLQMVGRVLRPSPGKERAILIDLQGMSHEHGLPGEDIIYSLTGRAMISRDAPLKTCPECGATIYSSVNPCPECGYVWEVQPAPPSKIWDMDLQAVYAGANTPGTAKRREWTRLMDLCRLRAWDMSWGAKEYGKLFPDETPPATYEEKRMLYNQLLIFAGSKGWKSGWAAHRYRGIFGVWPQRQNG</sequence>
<dbReference type="InterPro" id="IPR001650">
    <property type="entry name" value="Helicase_C-like"/>
</dbReference>
<protein>
    <submittedName>
        <fullName evidence="3">Putative type III restriction enzyme</fullName>
    </submittedName>
</protein>
<evidence type="ECO:0000259" key="2">
    <source>
        <dbReference type="PROSITE" id="PS51194"/>
    </source>
</evidence>
<dbReference type="Gene3D" id="3.40.50.300">
    <property type="entry name" value="P-loop containing nucleotide triphosphate hydrolases"/>
    <property type="match status" value="3"/>
</dbReference>
<organism evidence="3">
    <name type="scientific">viral metagenome</name>
    <dbReference type="NCBI Taxonomy" id="1070528"/>
    <lineage>
        <taxon>unclassified sequences</taxon>
        <taxon>metagenomes</taxon>
        <taxon>organismal metagenomes</taxon>
    </lineage>
</organism>
<dbReference type="SUPFAM" id="SSF52540">
    <property type="entry name" value="P-loop containing nucleoside triphosphate hydrolases"/>
    <property type="match status" value="1"/>
</dbReference>
<dbReference type="GO" id="GO:0005829">
    <property type="term" value="C:cytosol"/>
    <property type="evidence" value="ECO:0007669"/>
    <property type="project" value="TreeGrafter"/>
</dbReference>
<dbReference type="GO" id="GO:0003677">
    <property type="term" value="F:DNA binding"/>
    <property type="evidence" value="ECO:0007669"/>
    <property type="project" value="InterPro"/>
</dbReference>
<dbReference type="GO" id="GO:0016787">
    <property type="term" value="F:hydrolase activity"/>
    <property type="evidence" value="ECO:0007669"/>
    <property type="project" value="InterPro"/>
</dbReference>
<dbReference type="PANTHER" id="PTHR47396:SF1">
    <property type="entry name" value="ATP-DEPENDENT HELICASE IRC3-RELATED"/>
    <property type="match status" value="1"/>
</dbReference>
<dbReference type="SMART" id="SM00487">
    <property type="entry name" value="DEXDc"/>
    <property type="match status" value="1"/>
</dbReference>
<evidence type="ECO:0000313" key="3">
    <source>
        <dbReference type="EMBL" id="QJA44008.1"/>
    </source>
</evidence>
<dbReference type="Pfam" id="PF00271">
    <property type="entry name" value="Helicase_C"/>
    <property type="match status" value="1"/>
</dbReference>
<proteinExistence type="predicted"/>
<dbReference type="PANTHER" id="PTHR47396">
    <property type="entry name" value="TYPE I RESTRICTION ENZYME ECOKI R PROTEIN"/>
    <property type="match status" value="1"/>
</dbReference>
<dbReference type="InterPro" id="IPR014001">
    <property type="entry name" value="Helicase_ATP-bd"/>
</dbReference>
<dbReference type="EMBL" id="MT143972">
    <property type="protein sequence ID" value="QJA44008.1"/>
    <property type="molecule type" value="Genomic_DNA"/>
</dbReference>
<dbReference type="Pfam" id="PF04851">
    <property type="entry name" value="ResIII"/>
    <property type="match status" value="2"/>
</dbReference>
<dbReference type="AlphaFoldDB" id="A0A6H1Z8Z6"/>
<dbReference type="PROSITE" id="PS51194">
    <property type="entry name" value="HELICASE_CTER"/>
    <property type="match status" value="1"/>
</dbReference>
<accession>A0A6H1Z8Z6</accession>
<evidence type="ECO:0000259" key="1">
    <source>
        <dbReference type="PROSITE" id="PS51192"/>
    </source>
</evidence>
<feature type="domain" description="Helicase C-terminal" evidence="2">
    <location>
        <begin position="170"/>
        <end position="318"/>
    </location>
</feature>
<evidence type="ECO:0000313" key="4">
    <source>
        <dbReference type="EMBL" id="QJH93759.1"/>
    </source>
</evidence>